<reference evidence="1" key="1">
    <citation type="submission" date="2022-03" db="EMBL/GenBank/DDBJ databases">
        <authorList>
            <person name="Sayadi A."/>
        </authorList>
    </citation>
    <scope>NUCLEOTIDE SEQUENCE</scope>
</reference>
<organism evidence="1 2">
    <name type="scientific">Acanthoscelides obtectus</name>
    <name type="common">Bean weevil</name>
    <name type="synonym">Bruchus obtectus</name>
    <dbReference type="NCBI Taxonomy" id="200917"/>
    <lineage>
        <taxon>Eukaryota</taxon>
        <taxon>Metazoa</taxon>
        <taxon>Ecdysozoa</taxon>
        <taxon>Arthropoda</taxon>
        <taxon>Hexapoda</taxon>
        <taxon>Insecta</taxon>
        <taxon>Pterygota</taxon>
        <taxon>Neoptera</taxon>
        <taxon>Endopterygota</taxon>
        <taxon>Coleoptera</taxon>
        <taxon>Polyphaga</taxon>
        <taxon>Cucujiformia</taxon>
        <taxon>Chrysomeloidea</taxon>
        <taxon>Chrysomelidae</taxon>
        <taxon>Bruchinae</taxon>
        <taxon>Bruchini</taxon>
        <taxon>Acanthoscelides</taxon>
    </lineage>
</organism>
<comment type="caution">
    <text evidence="1">The sequence shown here is derived from an EMBL/GenBank/DDBJ whole genome shotgun (WGS) entry which is preliminary data.</text>
</comment>
<dbReference type="OrthoDB" id="3225452at2759"/>
<accession>A0A9P0NST5</accession>
<keyword evidence="2" id="KW-1185">Reference proteome</keyword>
<evidence type="ECO:0000313" key="1">
    <source>
        <dbReference type="EMBL" id="CAH1954698.1"/>
    </source>
</evidence>
<dbReference type="EMBL" id="CAKOFQ010006655">
    <property type="protein sequence ID" value="CAH1954698.1"/>
    <property type="molecule type" value="Genomic_DNA"/>
</dbReference>
<name>A0A9P0NST5_ACAOB</name>
<gene>
    <name evidence="1" type="ORF">ACAOBT_LOCUS696</name>
</gene>
<dbReference type="AlphaFoldDB" id="A0A9P0NST5"/>
<protein>
    <submittedName>
        <fullName evidence="1">Uncharacterized protein</fullName>
    </submittedName>
</protein>
<evidence type="ECO:0000313" key="2">
    <source>
        <dbReference type="Proteomes" id="UP001152888"/>
    </source>
</evidence>
<sequence>MGDYHPPGRCPRFHECVSSATETVKCVVKWMASASRPSRRATTSKDRGQVESCKHVRVSVAGPRWWAVRTTAGAGEIVLILGLI</sequence>
<dbReference type="Proteomes" id="UP001152888">
    <property type="component" value="Unassembled WGS sequence"/>
</dbReference>
<proteinExistence type="predicted"/>